<organism evidence="1 2">
    <name type="scientific">Ancylostoma ceylanicum</name>
    <dbReference type="NCBI Taxonomy" id="53326"/>
    <lineage>
        <taxon>Eukaryota</taxon>
        <taxon>Metazoa</taxon>
        <taxon>Ecdysozoa</taxon>
        <taxon>Nematoda</taxon>
        <taxon>Chromadorea</taxon>
        <taxon>Rhabditida</taxon>
        <taxon>Rhabditina</taxon>
        <taxon>Rhabditomorpha</taxon>
        <taxon>Strongyloidea</taxon>
        <taxon>Ancylostomatidae</taxon>
        <taxon>Ancylostomatinae</taxon>
        <taxon>Ancylostoma</taxon>
    </lineage>
</organism>
<evidence type="ECO:0000313" key="1">
    <source>
        <dbReference type="EMBL" id="EYB85394.1"/>
    </source>
</evidence>
<proteinExistence type="predicted"/>
<gene>
    <name evidence="1" type="primary">Acey_s0299.g1788</name>
    <name evidence="1" type="ORF">Y032_0299g1788</name>
</gene>
<dbReference type="AlphaFoldDB" id="A0A016S581"/>
<dbReference type="EMBL" id="JARK01001635">
    <property type="protein sequence ID" value="EYB85394.1"/>
    <property type="molecule type" value="Genomic_DNA"/>
</dbReference>
<accession>A0A016S581</accession>
<sequence length="66" mass="7716">MDHCVFPGIQPRAPGLVWERAICRRSLSEHCTGCSRSLWTSIFDLQHMSKKKLEKSMVVVYWQFTC</sequence>
<dbReference type="Proteomes" id="UP000024635">
    <property type="component" value="Unassembled WGS sequence"/>
</dbReference>
<evidence type="ECO:0000313" key="2">
    <source>
        <dbReference type="Proteomes" id="UP000024635"/>
    </source>
</evidence>
<reference evidence="2" key="1">
    <citation type="journal article" date="2015" name="Nat. Genet.">
        <title>The genome and transcriptome of the zoonotic hookworm Ancylostoma ceylanicum identify infection-specific gene families.</title>
        <authorList>
            <person name="Schwarz E.M."/>
            <person name="Hu Y."/>
            <person name="Antoshechkin I."/>
            <person name="Miller M.M."/>
            <person name="Sternberg P.W."/>
            <person name="Aroian R.V."/>
        </authorList>
    </citation>
    <scope>NUCLEOTIDE SEQUENCE</scope>
    <source>
        <strain evidence="2">HY135</strain>
    </source>
</reference>
<name>A0A016S581_9BILA</name>
<protein>
    <submittedName>
        <fullName evidence="1">Uncharacterized protein</fullName>
    </submittedName>
</protein>
<comment type="caution">
    <text evidence="1">The sequence shown here is derived from an EMBL/GenBank/DDBJ whole genome shotgun (WGS) entry which is preliminary data.</text>
</comment>
<keyword evidence="2" id="KW-1185">Reference proteome</keyword>